<keyword evidence="4" id="KW-1185">Reference proteome</keyword>
<evidence type="ECO:0000313" key="3">
    <source>
        <dbReference type="EMBL" id="OBR15205.1"/>
    </source>
</evidence>
<dbReference type="KEGG" id="chig:CH63R_00385"/>
<dbReference type="RefSeq" id="XP_018163722.1">
    <property type="nucleotide sequence ID" value="XM_018295360.1"/>
</dbReference>
<dbReference type="EMBL" id="LTAN01000001">
    <property type="protein sequence ID" value="OBR15205.1"/>
    <property type="molecule type" value="Genomic_DNA"/>
</dbReference>
<dbReference type="AlphaFoldDB" id="A0A1B7YT36"/>
<sequence length="274" mass="30326">MRASGGLVARFDSAMPQVYNSAEDTLSGLVPSSARHRSKSQVHNLPLCPITGLALYRVYSPISLSLDHHTFFKMRYNQLILSFFLLFTFVIALPTPAPIEAVENQVAADKNKNNKNGTKKTTTKTTSTRTTNNTKRPVVRAADCTAAKKLAAGIVDNIDIQKRELTEVAAVKKIVTSKDINKTQFKQAKDRLMQTVKEGMTVREKNEKMANTAKDTIVIKGLKTVADAQKKELNQVKDLKGTKADVDIINTLESEFKAGMKKNDENRRDALKGC</sequence>
<evidence type="ECO:0000256" key="1">
    <source>
        <dbReference type="SAM" id="MobiDB-lite"/>
    </source>
</evidence>
<dbReference type="GeneID" id="28859467"/>
<dbReference type="OrthoDB" id="3638982at2759"/>
<organism evidence="3 4">
    <name type="scientific">Colletotrichum higginsianum (strain IMI 349063)</name>
    <name type="common">Crucifer anthracnose fungus</name>
    <dbReference type="NCBI Taxonomy" id="759273"/>
    <lineage>
        <taxon>Eukaryota</taxon>
        <taxon>Fungi</taxon>
        <taxon>Dikarya</taxon>
        <taxon>Ascomycota</taxon>
        <taxon>Pezizomycotina</taxon>
        <taxon>Sordariomycetes</taxon>
        <taxon>Hypocreomycetidae</taxon>
        <taxon>Glomerellales</taxon>
        <taxon>Glomerellaceae</taxon>
        <taxon>Colletotrichum</taxon>
        <taxon>Colletotrichum destructivum species complex</taxon>
    </lineage>
</organism>
<accession>A0A1B7YT36</accession>
<keyword evidence="2" id="KW-0472">Membrane</keyword>
<keyword evidence="2" id="KW-1133">Transmembrane helix</keyword>
<name>A0A1B7YT36_COLHI</name>
<feature type="region of interest" description="Disordered" evidence="1">
    <location>
        <begin position="110"/>
        <end position="134"/>
    </location>
</feature>
<proteinExistence type="predicted"/>
<dbReference type="Proteomes" id="UP000092177">
    <property type="component" value="Chromosome 1"/>
</dbReference>
<reference evidence="4" key="1">
    <citation type="journal article" date="2017" name="BMC Genomics">
        <title>Gapless genome assembly of Colletotrichum higginsianum reveals chromosome structure and association of transposable elements with secondary metabolite gene clusters.</title>
        <authorList>
            <person name="Dallery J.-F."/>
            <person name="Lapalu N."/>
            <person name="Zampounis A."/>
            <person name="Pigne S."/>
            <person name="Luyten I."/>
            <person name="Amselem J."/>
            <person name="Wittenberg A.H.J."/>
            <person name="Zhou S."/>
            <person name="de Queiroz M.V."/>
            <person name="Robin G.P."/>
            <person name="Auger A."/>
            <person name="Hainaut M."/>
            <person name="Henrissat B."/>
            <person name="Kim K.-T."/>
            <person name="Lee Y.-H."/>
            <person name="Lespinet O."/>
            <person name="Schwartz D.C."/>
            <person name="Thon M.R."/>
            <person name="O'Connell R.J."/>
        </authorList>
    </citation>
    <scope>NUCLEOTIDE SEQUENCE [LARGE SCALE GENOMIC DNA]</scope>
    <source>
        <strain evidence="4">IMI 349063</strain>
    </source>
</reference>
<comment type="caution">
    <text evidence="3">The sequence shown here is derived from an EMBL/GenBank/DDBJ whole genome shotgun (WGS) entry which is preliminary data.</text>
</comment>
<keyword evidence="2" id="KW-0812">Transmembrane</keyword>
<feature type="transmembrane region" description="Helical" evidence="2">
    <location>
        <begin position="79"/>
        <end position="97"/>
    </location>
</feature>
<feature type="compositionally biased region" description="Low complexity" evidence="1">
    <location>
        <begin position="123"/>
        <end position="134"/>
    </location>
</feature>
<gene>
    <name evidence="3" type="ORF">CH63R_00385</name>
</gene>
<evidence type="ECO:0000313" key="4">
    <source>
        <dbReference type="Proteomes" id="UP000092177"/>
    </source>
</evidence>
<protein>
    <submittedName>
        <fullName evidence="3">Uncharacterized protein</fullName>
    </submittedName>
</protein>
<dbReference type="VEuPathDB" id="FungiDB:CH63R_00385"/>
<evidence type="ECO:0000256" key="2">
    <source>
        <dbReference type="SAM" id="Phobius"/>
    </source>
</evidence>